<evidence type="ECO:0000313" key="2">
    <source>
        <dbReference type="Proteomes" id="UP001143486"/>
    </source>
</evidence>
<gene>
    <name evidence="1" type="ORF">GCM10017621_00210</name>
</gene>
<keyword evidence="2" id="KW-1185">Reference proteome</keyword>
<reference evidence="1" key="1">
    <citation type="journal article" date="2014" name="Int. J. Syst. Evol. Microbiol.">
        <title>Complete genome sequence of Corynebacterium casei LMG S-19264T (=DSM 44701T), isolated from a smear-ripened cheese.</title>
        <authorList>
            <consortium name="US DOE Joint Genome Institute (JGI-PGF)"/>
            <person name="Walter F."/>
            <person name="Albersmeier A."/>
            <person name="Kalinowski J."/>
            <person name="Ruckert C."/>
        </authorList>
    </citation>
    <scope>NUCLEOTIDE SEQUENCE</scope>
    <source>
        <strain evidence="1">VKM B-1513</strain>
    </source>
</reference>
<proteinExistence type="predicted"/>
<dbReference type="RefSeq" id="WP_271184914.1">
    <property type="nucleotide sequence ID" value="NZ_BSFE01000001.1"/>
</dbReference>
<accession>A0A9W6IIE6</accession>
<reference evidence="1" key="2">
    <citation type="submission" date="2023-01" db="EMBL/GenBank/DDBJ databases">
        <authorList>
            <person name="Sun Q."/>
            <person name="Evtushenko L."/>
        </authorList>
    </citation>
    <scope>NUCLEOTIDE SEQUENCE</scope>
    <source>
        <strain evidence="1">VKM B-1513</strain>
    </source>
</reference>
<dbReference type="AlphaFoldDB" id="A0A9W6IIE6"/>
<dbReference type="EMBL" id="BSFE01000001">
    <property type="protein sequence ID" value="GLK50513.1"/>
    <property type="molecule type" value="Genomic_DNA"/>
</dbReference>
<protein>
    <submittedName>
        <fullName evidence="1">Uncharacterized protein</fullName>
    </submittedName>
</protein>
<dbReference type="Proteomes" id="UP001143486">
    <property type="component" value="Unassembled WGS sequence"/>
</dbReference>
<organism evidence="1 2">
    <name type="scientific">Maricaulis virginensis</name>
    <dbReference type="NCBI Taxonomy" id="144022"/>
    <lineage>
        <taxon>Bacteria</taxon>
        <taxon>Pseudomonadati</taxon>
        <taxon>Pseudomonadota</taxon>
        <taxon>Alphaproteobacteria</taxon>
        <taxon>Maricaulales</taxon>
        <taxon>Maricaulaceae</taxon>
        <taxon>Maricaulis</taxon>
    </lineage>
</organism>
<name>A0A9W6IIE6_9PROT</name>
<evidence type="ECO:0000313" key="1">
    <source>
        <dbReference type="EMBL" id="GLK50513.1"/>
    </source>
</evidence>
<comment type="caution">
    <text evidence="1">The sequence shown here is derived from an EMBL/GenBank/DDBJ whole genome shotgun (WGS) entry which is preliminary data.</text>
</comment>
<sequence length="159" mass="18727">MKMNDIDHDDRQPVRITLPRDELIRDPHYLQLLAIVMWCIRRGTKYVSRRTLIDVPADVFCRERVELLTADGEPFPIPDLDDLFEPAGYDEEEKRFESGHDFEWCGAFMKNAIQPPLYPAQDRVLDRIRVIHAAIVAGGPWLWRNLDHKTCDKCRVRER</sequence>